<feature type="transmembrane region" description="Helical" evidence="2">
    <location>
        <begin position="90"/>
        <end position="112"/>
    </location>
</feature>
<evidence type="ECO:0000256" key="2">
    <source>
        <dbReference type="SAM" id="Phobius"/>
    </source>
</evidence>
<keyword evidence="2" id="KW-1133">Transmembrane helix</keyword>
<evidence type="ECO:0000313" key="3">
    <source>
        <dbReference type="EMBL" id="SVB50274.1"/>
    </source>
</evidence>
<organism evidence="3">
    <name type="scientific">marine metagenome</name>
    <dbReference type="NCBI Taxonomy" id="408172"/>
    <lineage>
        <taxon>unclassified sequences</taxon>
        <taxon>metagenomes</taxon>
        <taxon>ecological metagenomes</taxon>
    </lineage>
</organism>
<keyword evidence="2" id="KW-0472">Membrane</keyword>
<dbReference type="AlphaFoldDB" id="A0A382EJN0"/>
<evidence type="ECO:0000256" key="1">
    <source>
        <dbReference type="SAM" id="Coils"/>
    </source>
</evidence>
<feature type="coiled-coil region" evidence="1">
    <location>
        <begin position="5"/>
        <end position="42"/>
    </location>
</feature>
<name>A0A382EJN0_9ZZZZ</name>
<keyword evidence="2" id="KW-0812">Transmembrane</keyword>
<keyword evidence="1" id="KW-0175">Coiled coil</keyword>
<accession>A0A382EJN0</accession>
<sequence>MADEIREAYNVRNQVQIDLAEYEAKNAQIGALKDEIQKMKDAAGPNKMGWMWLAPEYFSRWRIFPRAFITMYIYLLFQSANWFMELVDPTVAQSGLISVLVGAGAAWFGLYVNSTSTQHDVVAKDV</sequence>
<protein>
    <recommendedName>
        <fullName evidence="4">Holin of 3TMs, for gene-transfer release</fullName>
    </recommendedName>
</protein>
<proteinExistence type="predicted"/>
<evidence type="ECO:0008006" key="4">
    <source>
        <dbReference type="Google" id="ProtNLM"/>
    </source>
</evidence>
<reference evidence="3" key="1">
    <citation type="submission" date="2018-05" db="EMBL/GenBank/DDBJ databases">
        <authorList>
            <person name="Lanie J.A."/>
            <person name="Ng W.-L."/>
            <person name="Kazmierczak K.M."/>
            <person name="Andrzejewski T.M."/>
            <person name="Davidsen T.M."/>
            <person name="Wayne K.J."/>
            <person name="Tettelin H."/>
            <person name="Glass J.I."/>
            <person name="Rusch D."/>
            <person name="Podicherti R."/>
            <person name="Tsui H.-C.T."/>
            <person name="Winkler M.E."/>
        </authorList>
    </citation>
    <scope>NUCLEOTIDE SEQUENCE</scope>
</reference>
<dbReference type="EMBL" id="UINC01044603">
    <property type="protein sequence ID" value="SVB50274.1"/>
    <property type="molecule type" value="Genomic_DNA"/>
</dbReference>
<feature type="transmembrane region" description="Helical" evidence="2">
    <location>
        <begin position="63"/>
        <end position="84"/>
    </location>
</feature>
<gene>
    <name evidence="3" type="ORF">METZ01_LOCUS203128</name>
</gene>